<dbReference type="GO" id="GO:0008270">
    <property type="term" value="F:zinc ion binding"/>
    <property type="evidence" value="ECO:0007669"/>
    <property type="project" value="InterPro"/>
</dbReference>
<dbReference type="GO" id="GO:0003676">
    <property type="term" value="F:nucleic acid binding"/>
    <property type="evidence" value="ECO:0007669"/>
    <property type="project" value="InterPro"/>
</dbReference>
<dbReference type="AlphaFoldDB" id="A0A5J5BQL6"/>
<name>A0A5J5BQL6_9ASTE</name>
<organism evidence="1 2">
    <name type="scientific">Nyssa sinensis</name>
    <dbReference type="NCBI Taxonomy" id="561372"/>
    <lineage>
        <taxon>Eukaryota</taxon>
        <taxon>Viridiplantae</taxon>
        <taxon>Streptophyta</taxon>
        <taxon>Embryophyta</taxon>
        <taxon>Tracheophyta</taxon>
        <taxon>Spermatophyta</taxon>
        <taxon>Magnoliopsida</taxon>
        <taxon>eudicotyledons</taxon>
        <taxon>Gunneridae</taxon>
        <taxon>Pentapetalae</taxon>
        <taxon>asterids</taxon>
        <taxon>Cornales</taxon>
        <taxon>Nyssaceae</taxon>
        <taxon>Nyssa</taxon>
    </lineage>
</organism>
<gene>
    <name evidence="1" type="ORF">F0562_019661</name>
</gene>
<dbReference type="OrthoDB" id="1742189at2759"/>
<protein>
    <submittedName>
        <fullName evidence="1">Uncharacterized protein</fullName>
    </submittedName>
</protein>
<dbReference type="Proteomes" id="UP000325577">
    <property type="component" value="Linkage Group LG10"/>
</dbReference>
<proteinExistence type="predicted"/>
<reference evidence="1 2" key="1">
    <citation type="submission" date="2019-09" db="EMBL/GenBank/DDBJ databases">
        <title>A chromosome-level genome assembly of the Chinese tupelo Nyssa sinensis.</title>
        <authorList>
            <person name="Yang X."/>
            <person name="Kang M."/>
            <person name="Yang Y."/>
            <person name="Xiong H."/>
            <person name="Wang M."/>
            <person name="Zhang Z."/>
            <person name="Wang Z."/>
            <person name="Wu H."/>
            <person name="Ma T."/>
            <person name="Liu J."/>
            <person name="Xi Z."/>
        </authorList>
    </citation>
    <scope>NUCLEOTIDE SEQUENCE [LARGE SCALE GENOMIC DNA]</scope>
    <source>
        <strain evidence="1">J267</strain>
        <tissue evidence="1">Leaf</tissue>
    </source>
</reference>
<dbReference type="PANTHER" id="PTHR34222:SF99">
    <property type="entry name" value="PROTEIN, PUTATIVE-RELATED"/>
    <property type="match status" value="1"/>
</dbReference>
<dbReference type="PANTHER" id="PTHR34222">
    <property type="entry name" value="GAG_PRE-INTEGRS DOMAIN-CONTAINING PROTEIN"/>
    <property type="match status" value="1"/>
</dbReference>
<dbReference type="SUPFAM" id="SSF57756">
    <property type="entry name" value="Retrovirus zinc finger-like domains"/>
    <property type="match status" value="1"/>
</dbReference>
<keyword evidence="2" id="KW-1185">Reference proteome</keyword>
<evidence type="ECO:0000313" key="2">
    <source>
        <dbReference type="Proteomes" id="UP000325577"/>
    </source>
</evidence>
<accession>A0A5J5BQL6</accession>
<sequence length="138" mass="15103">MAMMAKTNPSSSEPAQKLHNSVAQKPTRPYCTHCKIQGHTLENCFKVGNATPPLCTHCNMSSHSVEKCYKLNGYPPSHKLHGKNKNFAAAAVAPSRACSADDHDEESSETMAFTKGIAQRLPWYRSVSGDPTRRSELG</sequence>
<dbReference type="EMBL" id="CM018033">
    <property type="protein sequence ID" value="KAA8544944.1"/>
    <property type="molecule type" value="Genomic_DNA"/>
</dbReference>
<evidence type="ECO:0000313" key="1">
    <source>
        <dbReference type="EMBL" id="KAA8544944.1"/>
    </source>
</evidence>
<dbReference type="InterPro" id="IPR036875">
    <property type="entry name" value="Znf_CCHC_sf"/>
</dbReference>